<dbReference type="InterPro" id="IPR037497">
    <property type="entry name" value="PGR5"/>
</dbReference>
<evidence type="ECO:0000313" key="3">
    <source>
        <dbReference type="EMBL" id="KAG7351134.1"/>
    </source>
</evidence>
<dbReference type="GO" id="GO:0009644">
    <property type="term" value="P:response to high light intensity"/>
    <property type="evidence" value="ECO:0007669"/>
    <property type="project" value="InterPro"/>
</dbReference>
<sequence length="133" mass="14483">MKTCQRLVLLFAIMAIAAVNAFAPMNSQHGGSFVISQRPSTTSRTAPQQQNQRTGVSSLHMGGKMAKFGIFSPAVYGAKLVLGTEKLNKIRGKAISLHSQYIGEFCEWIGAYHLRTQLIKKAKVNGDTLGFLV</sequence>
<protein>
    <submittedName>
        <fullName evidence="3">Uncharacterized protein</fullName>
    </submittedName>
</protein>
<proteinExistence type="predicted"/>
<name>A0A9K3PN47_9STRA</name>
<dbReference type="PANTHER" id="PTHR35709:SF1">
    <property type="entry name" value="PROTEIN PROTON GRADIENT REGULATION 5, CHLOROPLASTIC"/>
    <property type="match status" value="1"/>
</dbReference>
<feature type="region of interest" description="Disordered" evidence="1">
    <location>
        <begin position="33"/>
        <end position="53"/>
    </location>
</feature>
<gene>
    <name evidence="3" type="ORF">IV203_010494</name>
</gene>
<dbReference type="AlphaFoldDB" id="A0A9K3PN47"/>
<feature type="signal peptide" evidence="2">
    <location>
        <begin position="1"/>
        <end position="21"/>
    </location>
</feature>
<comment type="caution">
    <text evidence="3">The sequence shown here is derived from an EMBL/GenBank/DDBJ whole genome shotgun (WGS) entry which is preliminary data.</text>
</comment>
<dbReference type="GO" id="GO:0009773">
    <property type="term" value="P:photosynthetic electron transport in photosystem I"/>
    <property type="evidence" value="ECO:0007669"/>
    <property type="project" value="InterPro"/>
</dbReference>
<keyword evidence="4" id="KW-1185">Reference proteome</keyword>
<dbReference type="Proteomes" id="UP000693970">
    <property type="component" value="Unassembled WGS sequence"/>
</dbReference>
<evidence type="ECO:0000256" key="2">
    <source>
        <dbReference type="SAM" id="SignalP"/>
    </source>
</evidence>
<dbReference type="PANTHER" id="PTHR35709">
    <property type="entry name" value="PROTEIN PROTON GRADIENT REGULATION 5, CHLOROPLASTIC"/>
    <property type="match status" value="1"/>
</dbReference>
<accession>A0A9K3PN47</accession>
<organism evidence="3 4">
    <name type="scientific">Nitzschia inconspicua</name>
    <dbReference type="NCBI Taxonomy" id="303405"/>
    <lineage>
        <taxon>Eukaryota</taxon>
        <taxon>Sar</taxon>
        <taxon>Stramenopiles</taxon>
        <taxon>Ochrophyta</taxon>
        <taxon>Bacillariophyta</taxon>
        <taxon>Bacillariophyceae</taxon>
        <taxon>Bacillariophycidae</taxon>
        <taxon>Bacillariales</taxon>
        <taxon>Bacillariaceae</taxon>
        <taxon>Nitzschia</taxon>
    </lineage>
</organism>
<evidence type="ECO:0000256" key="1">
    <source>
        <dbReference type="SAM" id="MobiDB-lite"/>
    </source>
</evidence>
<dbReference type="OrthoDB" id="26525at2759"/>
<feature type="chain" id="PRO_5039954243" evidence="2">
    <location>
        <begin position="22"/>
        <end position="133"/>
    </location>
</feature>
<evidence type="ECO:0000313" key="4">
    <source>
        <dbReference type="Proteomes" id="UP000693970"/>
    </source>
</evidence>
<dbReference type="EMBL" id="JAGRRH010000018">
    <property type="protein sequence ID" value="KAG7351134.1"/>
    <property type="molecule type" value="Genomic_DNA"/>
</dbReference>
<keyword evidence="2" id="KW-0732">Signal</keyword>
<reference evidence="3" key="2">
    <citation type="submission" date="2021-04" db="EMBL/GenBank/DDBJ databases">
        <authorList>
            <person name="Podell S."/>
        </authorList>
    </citation>
    <scope>NUCLEOTIDE SEQUENCE</scope>
    <source>
        <strain evidence="3">Hildebrandi</strain>
    </source>
</reference>
<reference evidence="3" key="1">
    <citation type="journal article" date="2021" name="Sci. Rep.">
        <title>Diploid genomic architecture of Nitzschia inconspicua, an elite biomass production diatom.</title>
        <authorList>
            <person name="Oliver A."/>
            <person name="Podell S."/>
            <person name="Pinowska A."/>
            <person name="Traller J.C."/>
            <person name="Smith S.R."/>
            <person name="McClure R."/>
            <person name="Beliaev A."/>
            <person name="Bohutskyi P."/>
            <person name="Hill E.A."/>
            <person name="Rabines A."/>
            <person name="Zheng H."/>
            <person name="Allen L.Z."/>
            <person name="Kuo A."/>
            <person name="Grigoriev I.V."/>
            <person name="Allen A.E."/>
            <person name="Hazlebeck D."/>
            <person name="Allen E.E."/>
        </authorList>
    </citation>
    <scope>NUCLEOTIDE SEQUENCE</scope>
    <source>
        <strain evidence="3">Hildebrandi</strain>
    </source>
</reference>